<accession>A0A6C0D389</accession>
<evidence type="ECO:0000313" key="1">
    <source>
        <dbReference type="EMBL" id="QHT10730.1"/>
    </source>
</evidence>
<sequence>MKGMDGLVGTNILRGPTLLNKLLIKLKNILKLF</sequence>
<dbReference type="EMBL" id="MN739525">
    <property type="protein sequence ID" value="QHT10730.1"/>
    <property type="molecule type" value="Genomic_DNA"/>
</dbReference>
<name>A0A6C0D389_9ZZZZ</name>
<proteinExistence type="predicted"/>
<reference evidence="1" key="1">
    <citation type="journal article" date="2020" name="Nature">
        <title>Giant virus diversity and host interactions through global metagenomics.</title>
        <authorList>
            <person name="Schulz F."/>
            <person name="Roux S."/>
            <person name="Paez-Espino D."/>
            <person name="Jungbluth S."/>
            <person name="Walsh D.A."/>
            <person name="Denef V.J."/>
            <person name="McMahon K.D."/>
            <person name="Konstantinidis K.T."/>
            <person name="Eloe-Fadrosh E.A."/>
            <person name="Kyrpides N.C."/>
            <person name="Woyke T."/>
        </authorList>
    </citation>
    <scope>NUCLEOTIDE SEQUENCE</scope>
    <source>
        <strain evidence="1">GVMAG-M-3300023174-107</strain>
    </source>
</reference>
<dbReference type="AlphaFoldDB" id="A0A6C0D389"/>
<protein>
    <submittedName>
        <fullName evidence="1">Uncharacterized protein</fullName>
    </submittedName>
</protein>
<organism evidence="1">
    <name type="scientific">viral metagenome</name>
    <dbReference type="NCBI Taxonomy" id="1070528"/>
    <lineage>
        <taxon>unclassified sequences</taxon>
        <taxon>metagenomes</taxon>
        <taxon>organismal metagenomes</taxon>
    </lineage>
</organism>